<gene>
    <name evidence="3" type="ORF">PGTUg99_008582</name>
</gene>
<evidence type="ECO:0000256" key="2">
    <source>
        <dbReference type="SAM" id="MobiDB-lite"/>
    </source>
</evidence>
<feature type="region of interest" description="Disordered" evidence="2">
    <location>
        <begin position="47"/>
        <end position="267"/>
    </location>
</feature>
<feature type="coiled-coil region" evidence="1">
    <location>
        <begin position="531"/>
        <end position="558"/>
    </location>
</feature>
<sequence length="1182" mass="133969">MIAELKKLASSEQFVTSFFQTYPFISKLVNLAPDPNQDQFKTFREPFLMDARRPSPNQLRTQLGAKRRGLGPQSTRARGSDPTSTEYRGPPPQQTNRNTSFDGALGRPAESRQPYNRRKPSALQENFHYKPACGSSLPNRTSELRLRKPPCDENAVRPKEPSYYHQNEQAADPRMNSARPRVQQPPSRDTKARRSSQAQYGAEDSQAGLKLVPSTDYPVEGNNFRKSEENFGGEDHSRIHSRSDSDSSNEYEYSPSRDSRPGDTASASRIIHPGAINTFNQLTAPAARIPTADRSSLASLVTDFPIDQMENDTDIEPRMADTGGNKSPAVSLSEDHRETKLSKRSVPFSKSGVRKRQFISPPSSYLAPSSSKTQEEAASINDLLSVVGEKNRTLVEDLDHAVKENQTLRNQIDMNEIEKRRSRESLKKLTTKIVTEKEKLDENFGEMKFQLRDRFALEKRQSEISSQEIGCLRKEIHESLEAFRSLPEKSGIHVDEILEPGCLYAGLQDARQAINVAKEIDEDRKKKQMVIDILRKELENKSGQVTEMSQRILELENLNGHQSIHMSRMEESWKEKSQNIQMTVQKKAELILGRLDEKSYFEEEKLHSTIQVLEKQLFSQKQEFAELFKDFEAARLKLEQTEQSLEIEQQDNVKHGQEVFKLSNDLSRTEAKRRLLEELTSRLAKENIKLEESKSKIDTDNTSLKNQYVTLSEDLSCHQKLLVQANQNADSLNSRLQDQESVILGLRACEAANKSNNVDLGVLKLRIEQLEEKNLALENQNACTNLTLSECHLKIEDLESKEKEMIRISTQDSNSARQLHHETLDLKETIRKVGANLEDVKQENNALRKDISSKEGQLIIAAGLEAQLKEKVQGLLKAVEQHGNNNKDLQSRLDCTQTKWEDSKSRENLLMGQAKILRENFNEAQATQSVLNREIDELRKQVADLVAKHSEAQMVGELRLSKEAIDRLNETVNQQIKKREEVDQLQNERLEIERRYINILEDTKSLNGLVGKHEKEEASLQASLKKAQEELERSKIEMMNLKTSHAVQVSTAADILHETEKQASESRKQAASAAREKAVATLERKYETMLMNANNEKKRLAKQLGDSESRLLAISAELAKSKGKPSLEECFSSSEHNDPTSLPLASKIEESSSTKKRKGDDDKKATRGKKSKSNLTSTKKKA</sequence>
<feature type="coiled-coil region" evidence="1">
    <location>
        <begin position="830"/>
        <end position="1110"/>
    </location>
</feature>
<feature type="coiled-coil region" evidence="1">
    <location>
        <begin position="391"/>
        <end position="418"/>
    </location>
</feature>
<feature type="compositionally biased region" description="Basic and acidic residues" evidence="2">
    <location>
        <begin position="142"/>
        <end position="162"/>
    </location>
</feature>
<feature type="coiled-coil region" evidence="1">
    <location>
        <begin position="722"/>
        <end position="787"/>
    </location>
</feature>
<accession>A0A5B0SGV9</accession>
<keyword evidence="1" id="KW-0175">Coiled coil</keyword>
<proteinExistence type="predicted"/>
<feature type="compositionally biased region" description="Basic and acidic residues" evidence="2">
    <location>
        <begin position="223"/>
        <end position="245"/>
    </location>
</feature>
<reference evidence="3 4" key="1">
    <citation type="submission" date="2019-05" db="EMBL/GenBank/DDBJ databases">
        <title>Emergence of the Ug99 lineage of the wheat stem rust pathogen through somatic hybridization.</title>
        <authorList>
            <person name="Li F."/>
            <person name="Upadhyaya N.M."/>
            <person name="Sperschneider J."/>
            <person name="Matny O."/>
            <person name="Nguyen-Phuc H."/>
            <person name="Mago R."/>
            <person name="Raley C."/>
            <person name="Miller M.E."/>
            <person name="Silverstein K.A.T."/>
            <person name="Henningsen E."/>
            <person name="Hirsch C.D."/>
            <person name="Visser B."/>
            <person name="Pretorius Z.A."/>
            <person name="Steffenson B.J."/>
            <person name="Schwessinger B."/>
            <person name="Dodds P.N."/>
            <person name="Figueroa M."/>
        </authorList>
    </citation>
    <scope>NUCLEOTIDE SEQUENCE [LARGE SCALE GENOMIC DNA]</scope>
    <source>
        <strain evidence="3 4">Ug99</strain>
    </source>
</reference>
<feature type="compositionally biased region" description="Basic and acidic residues" evidence="2">
    <location>
        <begin position="1147"/>
        <end position="1165"/>
    </location>
</feature>
<evidence type="ECO:0000313" key="3">
    <source>
        <dbReference type="EMBL" id="KAA1135704.1"/>
    </source>
</evidence>
<organism evidence="3 4">
    <name type="scientific">Puccinia graminis f. sp. tritici</name>
    <dbReference type="NCBI Taxonomy" id="56615"/>
    <lineage>
        <taxon>Eukaryota</taxon>
        <taxon>Fungi</taxon>
        <taxon>Dikarya</taxon>
        <taxon>Basidiomycota</taxon>
        <taxon>Pucciniomycotina</taxon>
        <taxon>Pucciniomycetes</taxon>
        <taxon>Pucciniales</taxon>
        <taxon>Pucciniaceae</taxon>
        <taxon>Puccinia</taxon>
    </lineage>
</organism>
<feature type="compositionally biased region" description="Basic residues" evidence="2">
    <location>
        <begin position="1166"/>
        <end position="1182"/>
    </location>
</feature>
<protein>
    <submittedName>
        <fullName evidence="3">Uncharacterized protein</fullName>
    </submittedName>
</protein>
<dbReference type="AlphaFoldDB" id="A0A5B0SGV9"/>
<feature type="region of interest" description="Disordered" evidence="2">
    <location>
        <begin position="1121"/>
        <end position="1182"/>
    </location>
</feature>
<dbReference type="EMBL" id="VDEP01000037">
    <property type="protein sequence ID" value="KAA1135704.1"/>
    <property type="molecule type" value="Genomic_DNA"/>
</dbReference>
<feature type="compositionally biased region" description="Polar residues" evidence="2">
    <location>
        <begin position="72"/>
        <end position="86"/>
    </location>
</feature>
<evidence type="ECO:0000313" key="4">
    <source>
        <dbReference type="Proteomes" id="UP000325313"/>
    </source>
</evidence>
<feature type="compositionally biased region" description="Low complexity" evidence="2">
    <location>
        <begin position="360"/>
        <end position="371"/>
    </location>
</feature>
<name>A0A5B0SGV9_PUCGR</name>
<evidence type="ECO:0000256" key="1">
    <source>
        <dbReference type="SAM" id="Coils"/>
    </source>
</evidence>
<feature type="region of interest" description="Disordered" evidence="2">
    <location>
        <begin position="315"/>
        <end position="373"/>
    </location>
</feature>
<comment type="caution">
    <text evidence="3">The sequence shown here is derived from an EMBL/GenBank/DDBJ whole genome shotgun (WGS) entry which is preliminary data.</text>
</comment>
<dbReference type="Proteomes" id="UP000325313">
    <property type="component" value="Unassembled WGS sequence"/>
</dbReference>